<dbReference type="EMBL" id="JAVIJP010000036">
    <property type="protein sequence ID" value="KAL3628688.1"/>
    <property type="molecule type" value="Genomic_DNA"/>
</dbReference>
<evidence type="ECO:0000256" key="6">
    <source>
        <dbReference type="ARBA" id="ARBA00023163"/>
    </source>
</evidence>
<evidence type="ECO:0000259" key="9">
    <source>
        <dbReference type="Pfam" id="PF20451"/>
    </source>
</evidence>
<dbReference type="Pfam" id="PF07887">
    <property type="entry name" value="Calmodulin_bind"/>
    <property type="match status" value="1"/>
</dbReference>
<evidence type="ECO:0000313" key="11">
    <source>
        <dbReference type="EMBL" id="KAL3628688.1"/>
    </source>
</evidence>
<dbReference type="InterPro" id="IPR046829">
    <property type="entry name" value="Calmod_bind_C"/>
</dbReference>
<evidence type="ECO:0000259" key="8">
    <source>
        <dbReference type="Pfam" id="PF07887"/>
    </source>
</evidence>
<dbReference type="InterPro" id="IPR046831">
    <property type="entry name" value="Calmodulin_bind_N"/>
</dbReference>
<keyword evidence="6" id="KW-0804">Transcription</keyword>
<evidence type="ECO:0000256" key="1">
    <source>
        <dbReference type="ARBA" id="ARBA00004123"/>
    </source>
</evidence>
<name>A0ABD3CFN1_9LAMI</name>
<dbReference type="GO" id="GO:0005634">
    <property type="term" value="C:nucleus"/>
    <property type="evidence" value="ECO:0007669"/>
    <property type="project" value="UniProtKB-SubCell"/>
</dbReference>
<proteinExistence type="inferred from homology"/>
<dbReference type="Pfam" id="PF20452">
    <property type="entry name" value="Calmod_bind_C"/>
    <property type="match status" value="1"/>
</dbReference>
<keyword evidence="12" id="KW-1185">Reference proteome</keyword>
<organism evidence="11 12">
    <name type="scientific">Castilleja foliolosa</name>
    <dbReference type="NCBI Taxonomy" id="1961234"/>
    <lineage>
        <taxon>Eukaryota</taxon>
        <taxon>Viridiplantae</taxon>
        <taxon>Streptophyta</taxon>
        <taxon>Embryophyta</taxon>
        <taxon>Tracheophyta</taxon>
        <taxon>Spermatophyta</taxon>
        <taxon>Magnoliopsida</taxon>
        <taxon>eudicotyledons</taxon>
        <taxon>Gunneridae</taxon>
        <taxon>Pentapetalae</taxon>
        <taxon>asterids</taxon>
        <taxon>lamiids</taxon>
        <taxon>Lamiales</taxon>
        <taxon>Orobanchaceae</taxon>
        <taxon>Pedicularideae</taxon>
        <taxon>Castillejinae</taxon>
        <taxon>Castilleja</taxon>
    </lineage>
</organism>
<feature type="domain" description="Calmodulin binding protein C-terminal" evidence="10">
    <location>
        <begin position="262"/>
        <end position="321"/>
    </location>
</feature>
<comment type="subcellular location">
    <subcellularLocation>
        <location evidence="1">Nucleus</location>
    </subcellularLocation>
</comment>
<evidence type="ECO:0000256" key="3">
    <source>
        <dbReference type="ARBA" id="ARBA00023015"/>
    </source>
</evidence>
<keyword evidence="5" id="KW-0010">Activator</keyword>
<dbReference type="InterPro" id="IPR012416">
    <property type="entry name" value="CBP60"/>
</dbReference>
<sequence length="491" mass="55859">MKRSIKKIVEEEIELAKIKIWSRIEKIFEHDHQTSSQNSLTLQFKNKVSQEILTGEEIKGESNTSIELNLVDDSTGNVVDSEPQASAIVEIVLLKGESESVSDFKENIIPEIEGKKPLLAGKVRLKLQGGVGYVENVKLRHHTSKIKPSIFRLGARIVGEFDGVRINEAKTESFIVKDFRNKYYKKHEKPSLSDEVSRLVNIRKGGKIDKRLQVGKIFNVEDLLIRLLIDPQGLKSIVKVGTKKWDATVKNARACKIDERVHFYISIEQKIGVVFNLLGQVLGLYTKSQYVSTTMLSENDKAAAQELLASAYEHWENVQPFDDINSLEQYLTGLSSYIDLPNYVDPNNRGYENMIEAIGESSSRFSSFSFQSTSSRMNSISVEDFDSFSTDDVDIIYAQLSPFDPATIFHDFDDFLEQCEYVDEHTNGHVNGSNGDKHIFYDSRDVPFVEPRVVGEISTQTRRWRKLLCVSRLCSFKNRDGIKIRKKRKVG</sequence>
<evidence type="ECO:0000313" key="12">
    <source>
        <dbReference type="Proteomes" id="UP001632038"/>
    </source>
</evidence>
<feature type="domain" description="Calmodulin binding protein central" evidence="9">
    <location>
        <begin position="192"/>
        <end position="255"/>
    </location>
</feature>
<comment type="similarity">
    <text evidence="2">Belongs to the plant ACBP60 protein family.</text>
</comment>
<evidence type="ECO:0000259" key="10">
    <source>
        <dbReference type="Pfam" id="PF20452"/>
    </source>
</evidence>
<dbReference type="PANTHER" id="PTHR31713">
    <property type="entry name" value="OS02G0177800 PROTEIN"/>
    <property type="match status" value="1"/>
</dbReference>
<keyword evidence="7" id="KW-0539">Nucleus</keyword>
<evidence type="ECO:0000256" key="4">
    <source>
        <dbReference type="ARBA" id="ARBA00023125"/>
    </source>
</evidence>
<feature type="domain" description="Calmodulin binding protein-like N-terminal" evidence="8">
    <location>
        <begin position="41"/>
        <end position="178"/>
    </location>
</feature>
<gene>
    <name evidence="11" type="ORF">CASFOL_027734</name>
</gene>
<protein>
    <submittedName>
        <fullName evidence="11">Uncharacterized protein</fullName>
    </submittedName>
</protein>
<keyword evidence="4" id="KW-0238">DNA-binding</keyword>
<dbReference type="GO" id="GO:0003677">
    <property type="term" value="F:DNA binding"/>
    <property type="evidence" value="ECO:0007669"/>
    <property type="project" value="UniProtKB-KW"/>
</dbReference>
<keyword evidence="3" id="KW-0805">Transcription regulation</keyword>
<evidence type="ECO:0000256" key="2">
    <source>
        <dbReference type="ARBA" id="ARBA00007214"/>
    </source>
</evidence>
<evidence type="ECO:0000256" key="5">
    <source>
        <dbReference type="ARBA" id="ARBA00023159"/>
    </source>
</evidence>
<accession>A0ABD3CFN1</accession>
<dbReference type="Proteomes" id="UP001632038">
    <property type="component" value="Unassembled WGS sequence"/>
</dbReference>
<dbReference type="InterPro" id="IPR046830">
    <property type="entry name" value="Calmod_bind_M"/>
</dbReference>
<reference evidence="12" key="1">
    <citation type="journal article" date="2024" name="IScience">
        <title>Strigolactones Initiate the Formation of Haustorium-like Structures in Castilleja.</title>
        <authorList>
            <person name="Buerger M."/>
            <person name="Peterson D."/>
            <person name="Chory J."/>
        </authorList>
    </citation>
    <scope>NUCLEOTIDE SEQUENCE [LARGE SCALE GENOMIC DNA]</scope>
</reference>
<dbReference type="AlphaFoldDB" id="A0ABD3CFN1"/>
<evidence type="ECO:0000256" key="7">
    <source>
        <dbReference type="ARBA" id="ARBA00023242"/>
    </source>
</evidence>
<dbReference type="PANTHER" id="PTHR31713:SF41">
    <property type="entry name" value="CALMODULIN-BINDING PROTEIN 60 A-LIKE"/>
    <property type="match status" value="1"/>
</dbReference>
<comment type="caution">
    <text evidence="11">The sequence shown here is derived from an EMBL/GenBank/DDBJ whole genome shotgun (WGS) entry which is preliminary data.</text>
</comment>
<dbReference type="Pfam" id="PF20451">
    <property type="entry name" value="Calmod_bind_M"/>
    <property type="match status" value="1"/>
</dbReference>